<dbReference type="VEuPathDB" id="FungiDB:PYU1_G008608"/>
<feature type="domain" description="PI31 proteasome regulator N-terminal" evidence="4">
    <location>
        <begin position="77"/>
        <end position="176"/>
    </location>
</feature>
<organism evidence="5 6">
    <name type="scientific">Globisporangium ultimum (strain ATCC 200006 / CBS 805.95 / DAOM BR144)</name>
    <name type="common">Pythium ultimum</name>
    <dbReference type="NCBI Taxonomy" id="431595"/>
    <lineage>
        <taxon>Eukaryota</taxon>
        <taxon>Sar</taxon>
        <taxon>Stramenopiles</taxon>
        <taxon>Oomycota</taxon>
        <taxon>Peronosporomycetes</taxon>
        <taxon>Pythiales</taxon>
        <taxon>Pythiaceae</taxon>
        <taxon>Globisporangium</taxon>
    </lineage>
</organism>
<dbReference type="Pfam" id="PF11566">
    <property type="entry name" value="PI31_Prot_N"/>
    <property type="match status" value="1"/>
</dbReference>
<protein>
    <recommendedName>
        <fullName evidence="4">PI31 proteasome regulator N-terminal domain-containing protein</fullName>
    </recommendedName>
</protein>
<comment type="similarity">
    <text evidence="1">Belongs to the proteasome inhibitor PI31 family.</text>
</comment>
<dbReference type="AlphaFoldDB" id="K3WUH8"/>
<dbReference type="InterPro" id="IPR021625">
    <property type="entry name" value="PI31_Prot_N"/>
</dbReference>
<dbReference type="InterPro" id="IPR045128">
    <property type="entry name" value="PI31-like"/>
</dbReference>
<name>K3WUH8_GLOUD</name>
<dbReference type="GO" id="GO:0043161">
    <property type="term" value="P:proteasome-mediated ubiquitin-dependent protein catabolic process"/>
    <property type="evidence" value="ECO:0007669"/>
    <property type="project" value="InterPro"/>
</dbReference>
<dbReference type="EnsemblProtists" id="PYU1_T008625">
    <property type="protein sequence ID" value="PYU1_T008625"/>
    <property type="gene ID" value="PYU1_G008608"/>
</dbReference>
<dbReference type="EMBL" id="GL376558">
    <property type="status" value="NOT_ANNOTATED_CDS"/>
    <property type="molecule type" value="Genomic_DNA"/>
</dbReference>
<evidence type="ECO:0000313" key="6">
    <source>
        <dbReference type="Proteomes" id="UP000019132"/>
    </source>
</evidence>
<evidence type="ECO:0000256" key="2">
    <source>
        <dbReference type="ARBA" id="ARBA00022942"/>
    </source>
</evidence>
<dbReference type="HOGENOM" id="CLU_753330_0_0_1"/>
<evidence type="ECO:0000259" key="4">
    <source>
        <dbReference type="Pfam" id="PF11566"/>
    </source>
</evidence>
<dbReference type="eggNOG" id="ENOG502RZBN">
    <property type="taxonomic scope" value="Eukaryota"/>
</dbReference>
<feature type="compositionally biased region" description="Low complexity" evidence="3">
    <location>
        <begin position="224"/>
        <end position="233"/>
    </location>
</feature>
<dbReference type="PANTHER" id="PTHR13266">
    <property type="entry name" value="PROTEASOME INHIBITOR"/>
    <property type="match status" value="1"/>
</dbReference>
<reference evidence="6" key="1">
    <citation type="journal article" date="2010" name="Genome Biol.">
        <title>Genome sequence of the necrotrophic plant pathogen Pythium ultimum reveals original pathogenicity mechanisms and effector repertoire.</title>
        <authorList>
            <person name="Levesque C.A."/>
            <person name="Brouwer H."/>
            <person name="Cano L."/>
            <person name="Hamilton J.P."/>
            <person name="Holt C."/>
            <person name="Huitema E."/>
            <person name="Raffaele S."/>
            <person name="Robideau G.P."/>
            <person name="Thines M."/>
            <person name="Win J."/>
            <person name="Zerillo M.M."/>
            <person name="Beakes G.W."/>
            <person name="Boore J.L."/>
            <person name="Busam D."/>
            <person name="Dumas B."/>
            <person name="Ferriera S."/>
            <person name="Fuerstenberg S.I."/>
            <person name="Gachon C.M."/>
            <person name="Gaulin E."/>
            <person name="Govers F."/>
            <person name="Grenville-Briggs L."/>
            <person name="Horner N."/>
            <person name="Hostetler J."/>
            <person name="Jiang R.H."/>
            <person name="Johnson J."/>
            <person name="Krajaejun T."/>
            <person name="Lin H."/>
            <person name="Meijer H.J."/>
            <person name="Moore B."/>
            <person name="Morris P."/>
            <person name="Phuntmart V."/>
            <person name="Puiu D."/>
            <person name="Shetty J."/>
            <person name="Stajich J.E."/>
            <person name="Tripathy S."/>
            <person name="Wawra S."/>
            <person name="van West P."/>
            <person name="Whitty B.R."/>
            <person name="Coutinho P.M."/>
            <person name="Henrissat B."/>
            <person name="Martin F."/>
            <person name="Thomas P.D."/>
            <person name="Tyler B.M."/>
            <person name="De Vries R.P."/>
            <person name="Kamoun S."/>
            <person name="Yandell M."/>
            <person name="Tisserat N."/>
            <person name="Buell C.R."/>
        </authorList>
    </citation>
    <scope>NUCLEOTIDE SEQUENCE</scope>
    <source>
        <strain evidence="6">DAOM:BR144</strain>
    </source>
</reference>
<evidence type="ECO:0000256" key="3">
    <source>
        <dbReference type="SAM" id="MobiDB-lite"/>
    </source>
</evidence>
<accession>K3WUH8</accession>
<dbReference type="GO" id="GO:0004866">
    <property type="term" value="F:endopeptidase inhibitor activity"/>
    <property type="evidence" value="ECO:0007669"/>
    <property type="project" value="InterPro"/>
</dbReference>
<feature type="region of interest" description="Disordered" evidence="3">
    <location>
        <begin position="214"/>
        <end position="271"/>
    </location>
</feature>
<keyword evidence="6" id="KW-1185">Reference proteome</keyword>
<feature type="compositionally biased region" description="Basic and acidic residues" evidence="3">
    <location>
        <begin position="328"/>
        <end position="339"/>
    </location>
</feature>
<sequence>MTGDEQLQCEKAQLLDAIERIQDVQLKAHMLQALNAFGAQSRDATSGDDQSAGSQSAQREADRDDLIVIALRAKSVKVKHARDVLFLAVHGLSLESGFQLEGGTSAQKEFVLPATWDANSDNGLFTATYRHPNDLSVKFELQGLVVGNKFEVYISDDKEHTHSIELSVDSHAATTSTITSPSEPTPAASLLQNMDALRLRYTPFVENIVPKKKEGLKPVGGAGSSARPPSGIPATGGDDRDYPPASPLRIPPVGSGDVFPPSIGGGDPGMLVGPDHALFGRRHDPTRGPVPGSRFDPYGPPIDPMGLPGYGRPRPQYPGPSAPFGDPNPDHLRMPRDDDMNFGFGQPPGRGSRGGDSYRPFGSDHSFF</sequence>
<dbReference type="PANTHER" id="PTHR13266:SF1">
    <property type="entry name" value="PROTEASOME INHIBITOR PI31 SUBUNIT"/>
    <property type="match status" value="1"/>
</dbReference>
<dbReference type="GO" id="GO:0000502">
    <property type="term" value="C:proteasome complex"/>
    <property type="evidence" value="ECO:0007669"/>
    <property type="project" value="UniProtKB-KW"/>
</dbReference>
<dbReference type="STRING" id="431595.K3WUH8"/>
<dbReference type="Proteomes" id="UP000019132">
    <property type="component" value="Unassembled WGS sequence"/>
</dbReference>
<reference evidence="5" key="3">
    <citation type="submission" date="2015-02" db="UniProtKB">
        <authorList>
            <consortium name="EnsemblProtists"/>
        </authorList>
    </citation>
    <scope>IDENTIFICATION</scope>
    <source>
        <strain evidence="5">DAOM BR144</strain>
    </source>
</reference>
<feature type="region of interest" description="Disordered" evidence="3">
    <location>
        <begin position="311"/>
        <end position="368"/>
    </location>
</feature>
<keyword evidence="2" id="KW-0647">Proteasome</keyword>
<dbReference type="OMA" id="HPLFGHR"/>
<evidence type="ECO:0000313" key="5">
    <source>
        <dbReference type="EnsemblProtists" id="PYU1_T008625"/>
    </source>
</evidence>
<dbReference type="GO" id="GO:0070628">
    <property type="term" value="F:proteasome binding"/>
    <property type="evidence" value="ECO:0007669"/>
    <property type="project" value="InterPro"/>
</dbReference>
<proteinExistence type="inferred from homology"/>
<reference evidence="6" key="2">
    <citation type="submission" date="2010-04" db="EMBL/GenBank/DDBJ databases">
        <authorList>
            <person name="Buell R."/>
            <person name="Hamilton J."/>
            <person name="Hostetler J."/>
        </authorList>
    </citation>
    <scope>NUCLEOTIDE SEQUENCE [LARGE SCALE GENOMIC DNA]</scope>
    <source>
        <strain evidence="6">DAOM:BR144</strain>
    </source>
</reference>
<evidence type="ECO:0000256" key="1">
    <source>
        <dbReference type="ARBA" id="ARBA00006405"/>
    </source>
</evidence>
<dbReference type="InParanoid" id="K3WUH8"/>
<dbReference type="Gene3D" id="3.40.1000.30">
    <property type="match status" value="1"/>
</dbReference>